<dbReference type="InterPro" id="IPR016181">
    <property type="entry name" value="Acyl_CoA_acyltransferase"/>
</dbReference>
<comment type="caution">
    <text evidence="1">The sequence shown here is derived from an EMBL/GenBank/DDBJ whole genome shotgun (WGS) entry which is preliminary data.</text>
</comment>
<dbReference type="RefSeq" id="WP_127338498.1">
    <property type="nucleotide sequence ID" value="NZ_QWDM01000006.1"/>
</dbReference>
<dbReference type="SUPFAM" id="SSF55729">
    <property type="entry name" value="Acyl-CoA N-acyltransferases (Nat)"/>
    <property type="match status" value="1"/>
</dbReference>
<dbReference type="Pfam" id="PF13420">
    <property type="entry name" value="Acetyltransf_4"/>
    <property type="match status" value="1"/>
</dbReference>
<reference evidence="2" key="1">
    <citation type="journal article" date="2019" name="Syst. Appl. Microbiol.">
        <title>Flavobacterium circumlabens sp. nov. and Flavobacterium cupreum sp. nov., two psychrotrophic species isolated from Antarctic environmental samples.</title>
        <authorList>
            <person name="Kralova S."/>
            <person name="Busse H.-J."/>
            <person name="Svec P."/>
            <person name="Maslanova I."/>
            <person name="Stankova E."/>
            <person name="Bartak M."/>
            <person name="Sedlacek I."/>
        </authorList>
    </citation>
    <scope>NUCLEOTIDE SEQUENCE [LARGE SCALE GENOMIC DNA]</scope>
    <source>
        <strain evidence="2">CCM 8825</strain>
    </source>
</reference>
<proteinExistence type="predicted"/>
<dbReference type="OrthoDB" id="6290225at2"/>
<dbReference type="Gene3D" id="3.40.630.30">
    <property type="match status" value="1"/>
</dbReference>
<protein>
    <submittedName>
        <fullName evidence="1">GNAT family N-acetyltransferase</fullName>
    </submittedName>
</protein>
<dbReference type="Proteomes" id="UP000288102">
    <property type="component" value="Unassembled WGS sequence"/>
</dbReference>
<organism evidence="1 2">
    <name type="scientific">Flavobacterium cupreum</name>
    <dbReference type="NCBI Taxonomy" id="2133766"/>
    <lineage>
        <taxon>Bacteria</taxon>
        <taxon>Pseudomonadati</taxon>
        <taxon>Bacteroidota</taxon>
        <taxon>Flavobacteriia</taxon>
        <taxon>Flavobacteriales</taxon>
        <taxon>Flavobacteriaceae</taxon>
        <taxon>Flavobacterium</taxon>
    </lineage>
</organism>
<evidence type="ECO:0000313" key="1">
    <source>
        <dbReference type="EMBL" id="RUT70415.1"/>
    </source>
</evidence>
<evidence type="ECO:0000313" key="2">
    <source>
        <dbReference type="Proteomes" id="UP000288102"/>
    </source>
</evidence>
<dbReference type="AlphaFoldDB" id="A0A434A7U1"/>
<accession>A0A434A7U1</accession>
<gene>
    <name evidence="1" type="ORF">D0817_11420</name>
</gene>
<keyword evidence="2" id="KW-1185">Reference proteome</keyword>
<keyword evidence="1" id="KW-0808">Transferase</keyword>
<sequence length="185" mass="22449">MNYYKVLNKNFFSEGNFSIVPIRYEDHLDIMKWRNEQIYHLRQNKPLTIESQENYFNDIIASLFDQEKPNQILFSFLENDECIGYGGLVHINWIDMNAEISFIMKTDLEKHHFHTYWQIYLELIEQLSFNELNLHKIYTYAFDLRPHLYEAVESAQYVKEAVLKEHCKFQDKFIDVIIHSKINKR</sequence>
<dbReference type="GO" id="GO:0016740">
    <property type="term" value="F:transferase activity"/>
    <property type="evidence" value="ECO:0007669"/>
    <property type="project" value="UniProtKB-KW"/>
</dbReference>
<dbReference type="EMBL" id="QWDM01000006">
    <property type="protein sequence ID" value="RUT70415.1"/>
    <property type="molecule type" value="Genomic_DNA"/>
</dbReference>
<name>A0A434A7U1_9FLAO</name>